<accession>A0AAV3X4A2</accession>
<gene>
    <name evidence="5" type="ORF">MiSe_16400</name>
</gene>
<sequence length="535" mass="58283">MGSLFVGVRTRIVVQQVLTQETVLEKAKRGDASAIAALINEVLWNSGMKAIAKSKGSCLHIVLEGERVPERSTCVRFVADGMKRLKPGGFDSVRVYGKRIDKRKPAWTEAFELKRRPRTAPTPTRPPLPATVPQPKSRPKKLKTKPKKRIPLLVMGGTIWVAVATLGAAISSRINVATNTQDNSVPATNQSTPKPSPTNKPAQNLAPASPVAATSITIKAVGDIVPGTNYPNNRLPGNKRQLFQNIKSSLQGADILFGNFESTMTNYPRPAKDTSRAMVFAFRNPPSYATLFKEVGFDVLSVANNHSFDFSPTGFEDTMRNIEKAGVKAVGKKNQILYTNVKGVRVAFIGFSYLNFHNSINNLPAGKALVAQAKKNAEIVVISVHAGAEGSDATRVRNLAEMFYGENRGNKVLFARTMIDSGADLVLGHGPHVPRAMELYKGKLIAYSLGNFIGYRTLSTVGNLGESLVLEVKLDAQGNFESGRIIPVQLDRRGIPYPDRGYGSVQLIRNLTKLDFPNTPLKIETNGKITKIGNR</sequence>
<dbReference type="AlphaFoldDB" id="A0AAV3X4A2"/>
<dbReference type="RefSeq" id="WP_226577371.1">
    <property type="nucleotide sequence ID" value="NZ_BLAY01000019.1"/>
</dbReference>
<feature type="transmembrane region" description="Helical" evidence="3">
    <location>
        <begin position="150"/>
        <end position="170"/>
    </location>
</feature>
<evidence type="ECO:0000259" key="4">
    <source>
        <dbReference type="SMART" id="SM00854"/>
    </source>
</evidence>
<evidence type="ECO:0000256" key="2">
    <source>
        <dbReference type="SAM" id="MobiDB-lite"/>
    </source>
</evidence>
<evidence type="ECO:0000256" key="1">
    <source>
        <dbReference type="ARBA" id="ARBA00005662"/>
    </source>
</evidence>
<organism evidence="5 6">
    <name type="scientific">Microseira wollei NIES-4236</name>
    <dbReference type="NCBI Taxonomy" id="2530354"/>
    <lineage>
        <taxon>Bacteria</taxon>
        <taxon>Bacillati</taxon>
        <taxon>Cyanobacteriota</taxon>
        <taxon>Cyanophyceae</taxon>
        <taxon>Oscillatoriophycideae</taxon>
        <taxon>Aerosakkonematales</taxon>
        <taxon>Aerosakkonemataceae</taxon>
        <taxon>Microseira</taxon>
    </lineage>
</organism>
<protein>
    <recommendedName>
        <fullName evidence="4">Capsule synthesis protein CapA domain-containing protein</fullName>
    </recommendedName>
</protein>
<keyword evidence="3" id="KW-0472">Membrane</keyword>
<dbReference type="InterPro" id="IPR029052">
    <property type="entry name" value="Metallo-depent_PP-like"/>
</dbReference>
<reference evidence="5" key="1">
    <citation type="submission" date="2019-10" db="EMBL/GenBank/DDBJ databases">
        <title>Draft genome sequece of Microseira wollei NIES-4236.</title>
        <authorList>
            <person name="Yamaguchi H."/>
            <person name="Suzuki S."/>
            <person name="Kawachi M."/>
        </authorList>
    </citation>
    <scope>NUCLEOTIDE SEQUENCE</scope>
    <source>
        <strain evidence="5">NIES-4236</strain>
    </source>
</reference>
<proteinExistence type="inferred from homology"/>
<feature type="compositionally biased region" description="Pro residues" evidence="2">
    <location>
        <begin position="123"/>
        <end position="132"/>
    </location>
</feature>
<evidence type="ECO:0000256" key="3">
    <source>
        <dbReference type="SAM" id="Phobius"/>
    </source>
</evidence>
<comment type="similarity">
    <text evidence="1">Belongs to the CapA family.</text>
</comment>
<dbReference type="PANTHER" id="PTHR33393:SF11">
    <property type="entry name" value="POLYGLUTAMINE SYNTHESIS ACCESSORY PROTEIN RV0574C-RELATED"/>
    <property type="match status" value="1"/>
</dbReference>
<dbReference type="EMBL" id="BLAY01000019">
    <property type="protein sequence ID" value="GET36888.1"/>
    <property type="molecule type" value="Genomic_DNA"/>
</dbReference>
<keyword evidence="6" id="KW-1185">Reference proteome</keyword>
<dbReference type="CDD" id="cd07381">
    <property type="entry name" value="MPP_CapA"/>
    <property type="match status" value="1"/>
</dbReference>
<name>A0AAV3X4A2_9CYAN</name>
<dbReference type="InterPro" id="IPR052169">
    <property type="entry name" value="CW_Biosynth-Accessory"/>
</dbReference>
<dbReference type="SMART" id="SM00854">
    <property type="entry name" value="PGA_cap"/>
    <property type="match status" value="1"/>
</dbReference>
<dbReference type="Pfam" id="PF09587">
    <property type="entry name" value="PGA_cap"/>
    <property type="match status" value="1"/>
</dbReference>
<feature type="compositionally biased region" description="Basic residues" evidence="2">
    <location>
        <begin position="137"/>
        <end position="148"/>
    </location>
</feature>
<feature type="domain" description="Capsule synthesis protein CapA" evidence="4">
    <location>
        <begin position="217"/>
        <end position="456"/>
    </location>
</feature>
<comment type="caution">
    <text evidence="5">The sequence shown here is derived from an EMBL/GenBank/DDBJ whole genome shotgun (WGS) entry which is preliminary data.</text>
</comment>
<evidence type="ECO:0000313" key="6">
    <source>
        <dbReference type="Proteomes" id="UP001050975"/>
    </source>
</evidence>
<keyword evidence="3" id="KW-0812">Transmembrane</keyword>
<evidence type="ECO:0000313" key="5">
    <source>
        <dbReference type="EMBL" id="GET36888.1"/>
    </source>
</evidence>
<feature type="compositionally biased region" description="Polar residues" evidence="2">
    <location>
        <begin position="181"/>
        <end position="202"/>
    </location>
</feature>
<dbReference type="SUPFAM" id="SSF56300">
    <property type="entry name" value="Metallo-dependent phosphatases"/>
    <property type="match status" value="1"/>
</dbReference>
<dbReference type="Proteomes" id="UP001050975">
    <property type="component" value="Unassembled WGS sequence"/>
</dbReference>
<dbReference type="Gene3D" id="3.60.21.10">
    <property type="match status" value="1"/>
</dbReference>
<keyword evidence="3" id="KW-1133">Transmembrane helix</keyword>
<feature type="region of interest" description="Disordered" evidence="2">
    <location>
        <begin position="181"/>
        <end position="208"/>
    </location>
</feature>
<feature type="region of interest" description="Disordered" evidence="2">
    <location>
        <begin position="112"/>
        <end position="148"/>
    </location>
</feature>
<dbReference type="PANTHER" id="PTHR33393">
    <property type="entry name" value="POLYGLUTAMINE SYNTHESIS ACCESSORY PROTEIN RV0574C-RELATED"/>
    <property type="match status" value="1"/>
</dbReference>
<dbReference type="InterPro" id="IPR019079">
    <property type="entry name" value="Capsule_synth_CapA"/>
</dbReference>